<dbReference type="InterPro" id="IPR050357">
    <property type="entry name" value="Arrestin_domain-protein"/>
</dbReference>
<dbReference type="GO" id="GO:0070086">
    <property type="term" value="P:ubiquitin-dependent endocytosis"/>
    <property type="evidence" value="ECO:0007669"/>
    <property type="project" value="TreeGrafter"/>
</dbReference>
<evidence type="ECO:0000259" key="1">
    <source>
        <dbReference type="Pfam" id="PF00339"/>
    </source>
</evidence>
<gene>
    <name evidence="2" type="ORF">K493DRAFT_194273</name>
</gene>
<feature type="non-terminal residue" evidence="2">
    <location>
        <position position="193"/>
    </location>
</feature>
<dbReference type="OrthoDB" id="2333384at2759"/>
<organism evidence="2 3">
    <name type="scientific">Basidiobolus meristosporus CBS 931.73</name>
    <dbReference type="NCBI Taxonomy" id="1314790"/>
    <lineage>
        <taxon>Eukaryota</taxon>
        <taxon>Fungi</taxon>
        <taxon>Fungi incertae sedis</taxon>
        <taxon>Zoopagomycota</taxon>
        <taxon>Entomophthoromycotina</taxon>
        <taxon>Basidiobolomycetes</taxon>
        <taxon>Basidiobolales</taxon>
        <taxon>Basidiobolaceae</taxon>
        <taxon>Basidiobolus</taxon>
    </lineage>
</organism>
<dbReference type="InParanoid" id="A0A1Y1ZAI2"/>
<keyword evidence="3" id="KW-1185">Reference proteome</keyword>
<dbReference type="GO" id="GO:0005886">
    <property type="term" value="C:plasma membrane"/>
    <property type="evidence" value="ECO:0007669"/>
    <property type="project" value="TreeGrafter"/>
</dbReference>
<dbReference type="EMBL" id="MCFE01000011">
    <property type="protein sequence ID" value="ORY07104.1"/>
    <property type="molecule type" value="Genomic_DNA"/>
</dbReference>
<dbReference type="SUPFAM" id="SSF81296">
    <property type="entry name" value="E set domains"/>
    <property type="match status" value="1"/>
</dbReference>
<dbReference type="Pfam" id="PF00339">
    <property type="entry name" value="Arrestin_N"/>
    <property type="match status" value="1"/>
</dbReference>
<dbReference type="STRING" id="1314790.A0A1Y1ZAI2"/>
<comment type="caution">
    <text evidence="2">The sequence shown here is derived from an EMBL/GenBank/DDBJ whole genome shotgun (WGS) entry which is preliminary data.</text>
</comment>
<dbReference type="AlphaFoldDB" id="A0A1Y1ZAI2"/>
<name>A0A1Y1ZAI2_9FUNG</name>
<dbReference type="Proteomes" id="UP000193498">
    <property type="component" value="Unassembled WGS sequence"/>
</dbReference>
<dbReference type="InterPro" id="IPR011021">
    <property type="entry name" value="Arrestin-like_N"/>
</dbReference>
<evidence type="ECO:0000313" key="2">
    <source>
        <dbReference type="EMBL" id="ORY07104.1"/>
    </source>
</evidence>
<proteinExistence type="predicted"/>
<dbReference type="InterPro" id="IPR014752">
    <property type="entry name" value="Arrestin-like_C"/>
</dbReference>
<dbReference type="Gene3D" id="2.60.40.640">
    <property type="match status" value="1"/>
</dbReference>
<sequence>IEIRLRDDPLILHGPPEESVGSVLNGIVIIKPNKTIRVKAVMLKLQGKIELKNFRGVHTNPNQTPEIWQQVNFLEHHWTFTNAGSTLHTLLANETYEFPFEYLIRGNLPVSVNVPNGRISYRLVATIERPPLVRNLRKELSVKIQRAYFDFGGDLSGEISSIGRWANSLRYAATIPKIHYMPGSVIPLHFTFI</sequence>
<feature type="non-terminal residue" evidence="2">
    <location>
        <position position="1"/>
    </location>
</feature>
<dbReference type="GO" id="GO:0030674">
    <property type="term" value="F:protein-macromolecule adaptor activity"/>
    <property type="evidence" value="ECO:0007669"/>
    <property type="project" value="TreeGrafter"/>
</dbReference>
<evidence type="ECO:0000313" key="3">
    <source>
        <dbReference type="Proteomes" id="UP000193498"/>
    </source>
</evidence>
<protein>
    <recommendedName>
        <fullName evidence="1">Arrestin-like N-terminal domain-containing protein</fullName>
    </recommendedName>
</protein>
<dbReference type="PANTHER" id="PTHR11188">
    <property type="entry name" value="ARRESTIN DOMAIN CONTAINING PROTEIN"/>
    <property type="match status" value="1"/>
</dbReference>
<dbReference type="InterPro" id="IPR014756">
    <property type="entry name" value="Ig_E-set"/>
</dbReference>
<reference evidence="2 3" key="1">
    <citation type="submission" date="2016-07" db="EMBL/GenBank/DDBJ databases">
        <title>Pervasive Adenine N6-methylation of Active Genes in Fungi.</title>
        <authorList>
            <consortium name="DOE Joint Genome Institute"/>
            <person name="Mondo S.J."/>
            <person name="Dannebaum R.O."/>
            <person name="Kuo R.C."/>
            <person name="Labutti K."/>
            <person name="Haridas S."/>
            <person name="Kuo A."/>
            <person name="Salamov A."/>
            <person name="Ahrendt S.R."/>
            <person name="Lipzen A."/>
            <person name="Sullivan W."/>
            <person name="Andreopoulos W.B."/>
            <person name="Clum A."/>
            <person name="Lindquist E."/>
            <person name="Daum C."/>
            <person name="Ramamoorthy G.K."/>
            <person name="Gryganskyi A."/>
            <person name="Culley D."/>
            <person name="Magnuson J.K."/>
            <person name="James T.Y."/>
            <person name="O'Malley M.A."/>
            <person name="Stajich J.E."/>
            <person name="Spatafora J.W."/>
            <person name="Visel A."/>
            <person name="Grigoriev I.V."/>
        </authorList>
    </citation>
    <scope>NUCLEOTIDE SEQUENCE [LARGE SCALE GENOMIC DNA]</scope>
    <source>
        <strain evidence="2 3">CBS 931.73</strain>
    </source>
</reference>
<dbReference type="GO" id="GO:0031625">
    <property type="term" value="F:ubiquitin protein ligase binding"/>
    <property type="evidence" value="ECO:0007669"/>
    <property type="project" value="TreeGrafter"/>
</dbReference>
<feature type="domain" description="Arrestin-like N-terminal" evidence="1">
    <location>
        <begin position="20"/>
        <end position="135"/>
    </location>
</feature>
<dbReference type="PANTHER" id="PTHR11188:SF17">
    <property type="entry name" value="FI21816P1"/>
    <property type="match status" value="1"/>
</dbReference>
<accession>A0A1Y1ZAI2</accession>
<dbReference type="GO" id="GO:0005829">
    <property type="term" value="C:cytosol"/>
    <property type="evidence" value="ECO:0007669"/>
    <property type="project" value="TreeGrafter"/>
</dbReference>